<evidence type="ECO:0000313" key="9">
    <source>
        <dbReference type="Proteomes" id="UP000245728"/>
    </source>
</evidence>
<feature type="signal peptide" evidence="4">
    <location>
        <begin position="1"/>
        <end position="21"/>
    </location>
</feature>
<reference evidence="8 9" key="1">
    <citation type="submission" date="2018-05" db="EMBL/GenBank/DDBJ databases">
        <title>Salinimonas sp. HMF8227 Genome sequencing and assembly.</title>
        <authorList>
            <person name="Kang H."/>
            <person name="Kang J."/>
            <person name="Cha I."/>
            <person name="Kim H."/>
            <person name="Joh K."/>
        </authorList>
    </citation>
    <scope>NUCLEOTIDE SEQUENCE [LARGE SCALE GENOMIC DNA]</scope>
    <source>
        <strain evidence="8 9">HMF8227</strain>
    </source>
</reference>
<keyword evidence="3" id="KW-0813">Transport</keyword>
<dbReference type="Gene3D" id="2.40.30.170">
    <property type="match status" value="1"/>
</dbReference>
<dbReference type="InterPro" id="IPR058627">
    <property type="entry name" value="MdtA-like_C"/>
</dbReference>
<dbReference type="AlphaFoldDB" id="A0A2S2E0K0"/>
<name>A0A2S2E0K0_9ALTE</name>
<dbReference type="Gene3D" id="2.40.420.20">
    <property type="match status" value="1"/>
</dbReference>
<evidence type="ECO:0000259" key="7">
    <source>
        <dbReference type="Pfam" id="PF25967"/>
    </source>
</evidence>
<keyword evidence="9" id="KW-1185">Reference proteome</keyword>
<dbReference type="EMBL" id="CP029347">
    <property type="protein sequence ID" value="AWL11171.1"/>
    <property type="molecule type" value="Genomic_DNA"/>
</dbReference>
<dbReference type="OrthoDB" id="9806939at2"/>
<dbReference type="Pfam" id="PF25917">
    <property type="entry name" value="BSH_RND"/>
    <property type="match status" value="1"/>
</dbReference>
<feature type="domain" description="Multidrug resistance protein MdtA-like C-terminal permuted SH3" evidence="7">
    <location>
        <begin position="269"/>
        <end position="326"/>
    </location>
</feature>
<dbReference type="Pfam" id="PF25954">
    <property type="entry name" value="Beta-barrel_RND_2"/>
    <property type="match status" value="1"/>
</dbReference>
<comment type="subcellular location">
    <subcellularLocation>
        <location evidence="1">Cell envelope</location>
    </subcellularLocation>
</comment>
<feature type="domain" description="Multidrug resistance protein MdtA-like barrel-sandwich hybrid" evidence="5">
    <location>
        <begin position="57"/>
        <end position="173"/>
    </location>
</feature>
<comment type="similarity">
    <text evidence="2">Belongs to the membrane fusion protein (MFP) (TC 8.A.1) family.</text>
</comment>
<sequence length="349" mass="38553">MPILRGLACALLTTLSFTGLAQDRGQRPPTQVVVSEIHFERQQKRVDVVGTAEALQSVTLYPAVAERVVTVNFEPGQTVAKEDILLALDARVEQAALKRARIVLSDAERRVKRLSDSRERGAIPQSELDDAITQRDLAQVAVEAARVALEDRRVRAPFDGVVGLTEVEVGDRIGPDTAITSIDQRNNLYVNFEAPESAFGLLNQKPRLTMTPWHAPEQQMSARLVQLDSRINSDTRTVSARALLNNADDAFRPGMSFRVNLSIEGERYIVVPEAALLWDATGAYIWLADDGEAHRVDVNIKQRLRGRVLVDADVQADDLLITEGVQNVRAGQAIAYRQPTANDSRKGNY</sequence>
<evidence type="ECO:0000256" key="4">
    <source>
        <dbReference type="SAM" id="SignalP"/>
    </source>
</evidence>
<gene>
    <name evidence="8" type="ORF">HMF8227_00675</name>
</gene>
<keyword evidence="4" id="KW-0732">Signal</keyword>
<dbReference type="PANTHER" id="PTHR30469">
    <property type="entry name" value="MULTIDRUG RESISTANCE PROTEIN MDTA"/>
    <property type="match status" value="1"/>
</dbReference>
<evidence type="ECO:0000256" key="2">
    <source>
        <dbReference type="ARBA" id="ARBA00009477"/>
    </source>
</evidence>
<dbReference type="RefSeq" id="WP_109338837.1">
    <property type="nucleotide sequence ID" value="NZ_CP029347.1"/>
</dbReference>
<dbReference type="NCBIfam" id="TIGR01730">
    <property type="entry name" value="RND_mfp"/>
    <property type="match status" value="1"/>
</dbReference>
<dbReference type="InterPro" id="IPR058625">
    <property type="entry name" value="MdtA-like_BSH"/>
</dbReference>
<dbReference type="GO" id="GO:1990281">
    <property type="term" value="C:efflux pump complex"/>
    <property type="evidence" value="ECO:0007669"/>
    <property type="project" value="TreeGrafter"/>
</dbReference>
<organism evidence="8 9">
    <name type="scientific">Saliniradius amylolyticus</name>
    <dbReference type="NCBI Taxonomy" id="2183582"/>
    <lineage>
        <taxon>Bacteria</taxon>
        <taxon>Pseudomonadati</taxon>
        <taxon>Pseudomonadota</taxon>
        <taxon>Gammaproteobacteria</taxon>
        <taxon>Alteromonadales</taxon>
        <taxon>Alteromonadaceae</taxon>
        <taxon>Saliniradius</taxon>
    </lineage>
</organism>
<evidence type="ECO:0000256" key="1">
    <source>
        <dbReference type="ARBA" id="ARBA00004196"/>
    </source>
</evidence>
<dbReference type="Gene3D" id="2.40.50.100">
    <property type="match status" value="1"/>
</dbReference>
<dbReference type="InterPro" id="IPR058792">
    <property type="entry name" value="Beta-barrel_RND_2"/>
</dbReference>
<evidence type="ECO:0000313" key="8">
    <source>
        <dbReference type="EMBL" id="AWL11171.1"/>
    </source>
</evidence>
<dbReference type="PANTHER" id="PTHR30469:SF16">
    <property type="entry name" value="HAE1 FAMILY EFFLUX PUMP MFP COMPONENT"/>
    <property type="match status" value="1"/>
</dbReference>
<evidence type="ECO:0000259" key="6">
    <source>
        <dbReference type="Pfam" id="PF25954"/>
    </source>
</evidence>
<protein>
    <submittedName>
        <fullName evidence="8">Putative efflux pump periplasmic linker protein SepA</fullName>
    </submittedName>
</protein>
<dbReference type="Pfam" id="PF25967">
    <property type="entry name" value="RND-MFP_C"/>
    <property type="match status" value="1"/>
</dbReference>
<dbReference type="SUPFAM" id="SSF111369">
    <property type="entry name" value="HlyD-like secretion proteins"/>
    <property type="match status" value="1"/>
</dbReference>
<feature type="chain" id="PRO_5015726596" evidence="4">
    <location>
        <begin position="22"/>
        <end position="349"/>
    </location>
</feature>
<evidence type="ECO:0000256" key="3">
    <source>
        <dbReference type="ARBA" id="ARBA00022448"/>
    </source>
</evidence>
<dbReference type="Gene3D" id="1.10.287.470">
    <property type="entry name" value="Helix hairpin bin"/>
    <property type="match status" value="1"/>
</dbReference>
<dbReference type="KEGG" id="salh:HMF8227_00675"/>
<feature type="domain" description="CusB-like beta-barrel" evidence="6">
    <location>
        <begin position="189"/>
        <end position="262"/>
    </location>
</feature>
<dbReference type="GO" id="GO:0015562">
    <property type="term" value="F:efflux transmembrane transporter activity"/>
    <property type="evidence" value="ECO:0007669"/>
    <property type="project" value="TreeGrafter"/>
</dbReference>
<dbReference type="InterPro" id="IPR006143">
    <property type="entry name" value="RND_pump_MFP"/>
</dbReference>
<evidence type="ECO:0000259" key="5">
    <source>
        <dbReference type="Pfam" id="PF25917"/>
    </source>
</evidence>
<accession>A0A2S2E0K0</accession>
<dbReference type="Proteomes" id="UP000245728">
    <property type="component" value="Chromosome"/>
</dbReference>
<proteinExistence type="inferred from homology"/>